<accession>A0A0F9R346</accession>
<evidence type="ECO:0000256" key="1">
    <source>
        <dbReference type="SAM" id="MobiDB-lite"/>
    </source>
</evidence>
<comment type="caution">
    <text evidence="2">The sequence shown here is derived from an EMBL/GenBank/DDBJ whole genome shotgun (WGS) entry which is preliminary data.</text>
</comment>
<feature type="region of interest" description="Disordered" evidence="1">
    <location>
        <begin position="28"/>
        <end position="50"/>
    </location>
</feature>
<name>A0A0F9R346_9ZZZZ</name>
<gene>
    <name evidence="2" type="ORF">LCGC14_0645300</name>
</gene>
<proteinExistence type="predicted"/>
<sequence length="50" mass="5648">METLVTGALILILTLIIFALVTSYPSHWKDSIQRPKPKTKPPTRRPTSDD</sequence>
<evidence type="ECO:0000313" key="2">
    <source>
        <dbReference type="EMBL" id="KKN49189.1"/>
    </source>
</evidence>
<dbReference type="EMBL" id="LAZR01001179">
    <property type="protein sequence ID" value="KKN49189.1"/>
    <property type="molecule type" value="Genomic_DNA"/>
</dbReference>
<organism evidence="2">
    <name type="scientific">marine sediment metagenome</name>
    <dbReference type="NCBI Taxonomy" id="412755"/>
    <lineage>
        <taxon>unclassified sequences</taxon>
        <taxon>metagenomes</taxon>
        <taxon>ecological metagenomes</taxon>
    </lineage>
</organism>
<dbReference type="AlphaFoldDB" id="A0A0F9R346"/>
<reference evidence="2" key="1">
    <citation type="journal article" date="2015" name="Nature">
        <title>Complex archaea that bridge the gap between prokaryotes and eukaryotes.</title>
        <authorList>
            <person name="Spang A."/>
            <person name="Saw J.H."/>
            <person name="Jorgensen S.L."/>
            <person name="Zaremba-Niedzwiedzka K."/>
            <person name="Martijn J."/>
            <person name="Lind A.E."/>
            <person name="van Eijk R."/>
            <person name="Schleper C."/>
            <person name="Guy L."/>
            <person name="Ettema T.J."/>
        </authorList>
    </citation>
    <scope>NUCLEOTIDE SEQUENCE</scope>
</reference>
<protein>
    <submittedName>
        <fullName evidence="2">Uncharacterized protein</fullName>
    </submittedName>
</protein>